<dbReference type="Proteomes" id="UP000015105">
    <property type="component" value="Chromosome 1D"/>
</dbReference>
<dbReference type="Pfam" id="PF20241">
    <property type="entry name" value="DUF6598"/>
    <property type="match status" value="1"/>
</dbReference>
<reference evidence="2" key="5">
    <citation type="journal article" date="2021" name="G3 (Bethesda)">
        <title>Aegilops tauschii genome assembly Aet v5.0 features greater sequence contiguity and improved annotation.</title>
        <authorList>
            <person name="Wang L."/>
            <person name="Zhu T."/>
            <person name="Rodriguez J.C."/>
            <person name="Deal K.R."/>
            <person name="Dubcovsky J."/>
            <person name="McGuire P.E."/>
            <person name="Lux T."/>
            <person name="Spannagl M."/>
            <person name="Mayer K.F.X."/>
            <person name="Baldrich P."/>
            <person name="Meyers B.C."/>
            <person name="Huo N."/>
            <person name="Gu Y.Q."/>
            <person name="Zhou H."/>
            <person name="Devos K.M."/>
            <person name="Bennetzen J.L."/>
            <person name="Unver T."/>
            <person name="Budak H."/>
            <person name="Gulick P.J."/>
            <person name="Galiba G."/>
            <person name="Kalapos B."/>
            <person name="Nelson D.R."/>
            <person name="Li P."/>
            <person name="You F.M."/>
            <person name="Luo M.C."/>
            <person name="Dvorak J."/>
        </authorList>
    </citation>
    <scope>NUCLEOTIDE SEQUENCE [LARGE SCALE GENOMIC DNA]</scope>
    <source>
        <strain evidence="2">cv. AL8/78</strain>
    </source>
</reference>
<name>A0A452Y1J9_AEGTS</name>
<organism evidence="2 3">
    <name type="scientific">Aegilops tauschii subsp. strangulata</name>
    <name type="common">Goatgrass</name>
    <dbReference type="NCBI Taxonomy" id="200361"/>
    <lineage>
        <taxon>Eukaryota</taxon>
        <taxon>Viridiplantae</taxon>
        <taxon>Streptophyta</taxon>
        <taxon>Embryophyta</taxon>
        <taxon>Tracheophyta</taxon>
        <taxon>Spermatophyta</taxon>
        <taxon>Magnoliopsida</taxon>
        <taxon>Liliopsida</taxon>
        <taxon>Poales</taxon>
        <taxon>Poaceae</taxon>
        <taxon>BOP clade</taxon>
        <taxon>Pooideae</taxon>
        <taxon>Triticodae</taxon>
        <taxon>Triticeae</taxon>
        <taxon>Triticinae</taxon>
        <taxon>Aegilops</taxon>
    </lineage>
</organism>
<dbReference type="AlphaFoldDB" id="A0A452Y1J9"/>
<dbReference type="Gramene" id="AET1Gv20254300.5">
    <property type="protein sequence ID" value="AET1Gv20254300.5"/>
    <property type="gene ID" value="AET1Gv20254300"/>
</dbReference>
<evidence type="ECO:0000259" key="1">
    <source>
        <dbReference type="Pfam" id="PF20241"/>
    </source>
</evidence>
<keyword evidence="3" id="KW-1185">Reference proteome</keyword>
<protein>
    <recommendedName>
        <fullName evidence="1">DUF6598 domain-containing protein</fullName>
    </recommendedName>
</protein>
<reference evidence="3" key="2">
    <citation type="journal article" date="2017" name="Nat. Plants">
        <title>The Aegilops tauschii genome reveals multiple impacts of transposons.</title>
        <authorList>
            <person name="Zhao G."/>
            <person name="Zou C."/>
            <person name="Li K."/>
            <person name="Wang K."/>
            <person name="Li T."/>
            <person name="Gao L."/>
            <person name="Zhang X."/>
            <person name="Wang H."/>
            <person name="Yang Z."/>
            <person name="Liu X."/>
            <person name="Jiang W."/>
            <person name="Mao L."/>
            <person name="Kong X."/>
            <person name="Jiao Y."/>
            <person name="Jia J."/>
        </authorList>
    </citation>
    <scope>NUCLEOTIDE SEQUENCE [LARGE SCALE GENOMIC DNA]</scope>
    <source>
        <strain evidence="3">cv. AL8/78</strain>
    </source>
</reference>
<dbReference type="PANTHER" id="PTHR33065:SF101">
    <property type="entry name" value="DUF6598 DOMAIN-CONTAINING PROTEIN"/>
    <property type="match status" value="1"/>
</dbReference>
<reference evidence="3" key="1">
    <citation type="journal article" date="2014" name="Science">
        <title>Ancient hybridizations among the ancestral genomes of bread wheat.</title>
        <authorList>
            <consortium name="International Wheat Genome Sequencing Consortium,"/>
            <person name="Marcussen T."/>
            <person name="Sandve S.R."/>
            <person name="Heier L."/>
            <person name="Spannagl M."/>
            <person name="Pfeifer M."/>
            <person name="Jakobsen K.S."/>
            <person name="Wulff B.B."/>
            <person name="Steuernagel B."/>
            <person name="Mayer K.F."/>
            <person name="Olsen O.A."/>
        </authorList>
    </citation>
    <scope>NUCLEOTIDE SEQUENCE [LARGE SCALE GENOMIC DNA]</scope>
    <source>
        <strain evidence="3">cv. AL8/78</strain>
    </source>
</reference>
<proteinExistence type="predicted"/>
<evidence type="ECO:0000313" key="3">
    <source>
        <dbReference type="Proteomes" id="UP000015105"/>
    </source>
</evidence>
<feature type="domain" description="DUF6598" evidence="1">
    <location>
        <begin position="24"/>
        <end position="74"/>
    </location>
</feature>
<reference evidence="2" key="3">
    <citation type="journal article" date="2017" name="Nature">
        <title>Genome sequence of the progenitor of the wheat D genome Aegilops tauschii.</title>
        <authorList>
            <person name="Luo M.C."/>
            <person name="Gu Y.Q."/>
            <person name="Puiu D."/>
            <person name="Wang H."/>
            <person name="Twardziok S.O."/>
            <person name="Deal K.R."/>
            <person name="Huo N."/>
            <person name="Zhu T."/>
            <person name="Wang L."/>
            <person name="Wang Y."/>
            <person name="McGuire P.E."/>
            <person name="Liu S."/>
            <person name="Long H."/>
            <person name="Ramasamy R.K."/>
            <person name="Rodriguez J.C."/>
            <person name="Van S.L."/>
            <person name="Yuan L."/>
            <person name="Wang Z."/>
            <person name="Xia Z."/>
            <person name="Xiao L."/>
            <person name="Anderson O.D."/>
            <person name="Ouyang S."/>
            <person name="Liang Y."/>
            <person name="Zimin A.V."/>
            <person name="Pertea G."/>
            <person name="Qi P."/>
            <person name="Bennetzen J.L."/>
            <person name="Dai X."/>
            <person name="Dawson M.W."/>
            <person name="Muller H.G."/>
            <person name="Kugler K."/>
            <person name="Rivarola-Duarte L."/>
            <person name="Spannagl M."/>
            <person name="Mayer K.F.X."/>
            <person name="Lu F.H."/>
            <person name="Bevan M.W."/>
            <person name="Leroy P."/>
            <person name="Li P."/>
            <person name="You F.M."/>
            <person name="Sun Q."/>
            <person name="Liu Z."/>
            <person name="Lyons E."/>
            <person name="Wicker T."/>
            <person name="Salzberg S.L."/>
            <person name="Devos K.M."/>
            <person name="Dvorak J."/>
        </authorList>
    </citation>
    <scope>NUCLEOTIDE SEQUENCE [LARGE SCALE GENOMIC DNA]</scope>
    <source>
        <strain evidence="2">cv. AL8/78</strain>
    </source>
</reference>
<reference evidence="2" key="4">
    <citation type="submission" date="2019-03" db="UniProtKB">
        <authorList>
            <consortium name="EnsemblPlants"/>
        </authorList>
    </citation>
    <scope>IDENTIFICATION</scope>
</reference>
<dbReference type="PANTHER" id="PTHR33065">
    <property type="entry name" value="OS07G0486400 PROTEIN"/>
    <property type="match status" value="1"/>
</dbReference>
<dbReference type="InterPro" id="IPR046533">
    <property type="entry name" value="DUF6598"/>
</dbReference>
<sequence>MMLADPPGCFYLNGFCLRHAPSHMFQVFSLKLAEITGDDGLVQLYGYIAVRDHLDPLRNYVVNFTRDAPITVEKVHTHTYLQIFLGMSLSNSPKY</sequence>
<evidence type="ECO:0000313" key="2">
    <source>
        <dbReference type="EnsemblPlants" id="AET1Gv20254300.5"/>
    </source>
</evidence>
<accession>A0A452Y1J9</accession>
<dbReference type="EnsemblPlants" id="AET1Gv20254300.5">
    <property type="protein sequence ID" value="AET1Gv20254300.5"/>
    <property type="gene ID" value="AET1Gv20254300"/>
</dbReference>